<organism evidence="2 3">
    <name type="scientific">Allocatelliglobosispora scoriae</name>
    <dbReference type="NCBI Taxonomy" id="643052"/>
    <lineage>
        <taxon>Bacteria</taxon>
        <taxon>Bacillati</taxon>
        <taxon>Actinomycetota</taxon>
        <taxon>Actinomycetes</taxon>
        <taxon>Micromonosporales</taxon>
        <taxon>Micromonosporaceae</taxon>
        <taxon>Allocatelliglobosispora</taxon>
    </lineage>
</organism>
<protein>
    <submittedName>
        <fullName evidence="2">Uncharacterized protein</fullName>
    </submittedName>
</protein>
<dbReference type="RefSeq" id="WP_184832850.1">
    <property type="nucleotide sequence ID" value="NZ_JACHMN010000001.1"/>
</dbReference>
<gene>
    <name evidence="2" type="ORF">F4553_001119</name>
</gene>
<feature type="chain" id="PRO_5032873192" evidence="1">
    <location>
        <begin position="30"/>
        <end position="355"/>
    </location>
</feature>
<dbReference type="AlphaFoldDB" id="A0A841BLP3"/>
<dbReference type="Proteomes" id="UP000587527">
    <property type="component" value="Unassembled WGS sequence"/>
</dbReference>
<evidence type="ECO:0000313" key="3">
    <source>
        <dbReference type="Proteomes" id="UP000587527"/>
    </source>
</evidence>
<dbReference type="EMBL" id="JACHMN010000001">
    <property type="protein sequence ID" value="MBB5867740.1"/>
    <property type="molecule type" value="Genomic_DNA"/>
</dbReference>
<reference evidence="2 3" key="1">
    <citation type="submission" date="2020-08" db="EMBL/GenBank/DDBJ databases">
        <title>Sequencing the genomes of 1000 actinobacteria strains.</title>
        <authorList>
            <person name="Klenk H.-P."/>
        </authorList>
    </citation>
    <scope>NUCLEOTIDE SEQUENCE [LARGE SCALE GENOMIC DNA]</scope>
    <source>
        <strain evidence="2 3">DSM 45362</strain>
    </source>
</reference>
<feature type="signal peptide" evidence="1">
    <location>
        <begin position="1"/>
        <end position="29"/>
    </location>
</feature>
<name>A0A841BLP3_9ACTN</name>
<keyword evidence="3" id="KW-1185">Reference proteome</keyword>
<comment type="caution">
    <text evidence="2">The sequence shown here is derived from an EMBL/GenBank/DDBJ whole genome shotgun (WGS) entry which is preliminary data.</text>
</comment>
<accession>A0A841BLP3</accession>
<evidence type="ECO:0000313" key="2">
    <source>
        <dbReference type="EMBL" id="MBB5867740.1"/>
    </source>
</evidence>
<keyword evidence="1" id="KW-0732">Signal</keyword>
<sequence length="355" mass="36191">MNRPRWTARLAVLALALAAIATGAAPAQAATPDVKGWVLWDVTTASVAPSGTWPAATTVTTLSTGRYQVTFPGQGAPGGIVHVTAVSDSPQWCLAESWSQSGTSEVAVIRCHKIGGGPVASSFSAFFTKSSFVAFSPRPYGYVDSLATGSIVTQFNSSGGVNTSTPGPGPVGQWTVKFNGLTSAIGNPFGGGIQVTAVNANTATAVRCKVGGWSSSPSGQDIRVLCFDAVGSPVNTRFTVTYQYQVSLYGAVSPPNNHGYVLTFPNGGPADTNYNSVSGVGSNGVGAGTPGFANFPAIGVSQNTVQVTAHGQNPFFCNIRNPWSNTGSLLVVVACFQPSGGQVGSGFLVGTSSII</sequence>
<proteinExistence type="predicted"/>
<evidence type="ECO:0000256" key="1">
    <source>
        <dbReference type="SAM" id="SignalP"/>
    </source>
</evidence>